<sequence>MRVAMRASSSALRSDNKVLKALIRSLRMPVEKDLPGYFRLEPCSESTARECLDLSRLPIPDPGALPNMFFTGQVLDQKLMPRQGARLAGVASMCPDGAVSITFRFMRVSEGDVVRFPDNGLIVRATRVGLESPLGFLGTSNVRRQGNAWRFKHEDFAWVFPFQGENTDSKPCPVRMMP</sequence>
<protein>
    <submittedName>
        <fullName evidence="1">Uncharacterized protein</fullName>
    </submittedName>
</protein>
<dbReference type="HOGENOM" id="CLU_1511652_0_0_1"/>
<comment type="caution">
    <text evidence="1">The sequence shown here is derived from an EMBL/GenBank/DDBJ whole genome shotgun (WGS) entry which is preliminary data.</text>
</comment>
<dbReference type="EMBL" id="AMBO01000221">
    <property type="protein sequence ID" value="EKD04538.1"/>
    <property type="molecule type" value="Genomic_DNA"/>
</dbReference>
<name>K1W6I9_TRIAC</name>
<gene>
    <name evidence="1" type="ORF">A1Q2_01110</name>
</gene>
<reference evidence="1 2" key="1">
    <citation type="journal article" date="2012" name="Eukaryot. Cell">
        <title>Genome sequence of the Trichosporon asahii environmental strain CBS 8904.</title>
        <authorList>
            <person name="Yang R.Y."/>
            <person name="Li H.T."/>
            <person name="Zhu H."/>
            <person name="Zhou G.P."/>
            <person name="Wang M."/>
            <person name="Wang L."/>
        </authorList>
    </citation>
    <scope>NUCLEOTIDE SEQUENCE [LARGE SCALE GENOMIC DNA]</scope>
    <source>
        <strain evidence="1 2">CBS 8904</strain>
    </source>
</reference>
<accession>K1W6I9</accession>
<dbReference type="AlphaFoldDB" id="K1W6I9"/>
<evidence type="ECO:0000313" key="1">
    <source>
        <dbReference type="EMBL" id="EKD04538.1"/>
    </source>
</evidence>
<keyword evidence="2" id="KW-1185">Reference proteome</keyword>
<dbReference type="InParanoid" id="K1W6I9"/>
<organism evidence="1 2">
    <name type="scientific">Trichosporon asahii var. asahii (strain CBS 8904)</name>
    <name type="common">Yeast</name>
    <dbReference type="NCBI Taxonomy" id="1220162"/>
    <lineage>
        <taxon>Eukaryota</taxon>
        <taxon>Fungi</taxon>
        <taxon>Dikarya</taxon>
        <taxon>Basidiomycota</taxon>
        <taxon>Agaricomycotina</taxon>
        <taxon>Tremellomycetes</taxon>
        <taxon>Trichosporonales</taxon>
        <taxon>Trichosporonaceae</taxon>
        <taxon>Trichosporon</taxon>
    </lineage>
</organism>
<dbReference type="Proteomes" id="UP000006757">
    <property type="component" value="Unassembled WGS sequence"/>
</dbReference>
<proteinExistence type="predicted"/>
<evidence type="ECO:0000313" key="2">
    <source>
        <dbReference type="Proteomes" id="UP000006757"/>
    </source>
</evidence>